<dbReference type="SMART" id="SM00342">
    <property type="entry name" value="HTH_ARAC"/>
    <property type="match status" value="1"/>
</dbReference>
<dbReference type="InterPro" id="IPR002818">
    <property type="entry name" value="DJ-1/PfpI"/>
</dbReference>
<protein>
    <recommendedName>
        <fullName evidence="3">HTH araC/xylS-type domain-containing protein</fullName>
    </recommendedName>
</protein>
<accession>A0A023BU66</accession>
<dbReference type="Gene3D" id="3.40.50.880">
    <property type="match status" value="1"/>
</dbReference>
<dbReference type="InterPro" id="IPR009057">
    <property type="entry name" value="Homeodomain-like_sf"/>
</dbReference>
<dbReference type="Gene3D" id="1.10.10.60">
    <property type="entry name" value="Homeodomain-like"/>
    <property type="match status" value="1"/>
</dbReference>
<dbReference type="RefSeq" id="WP_034243417.1">
    <property type="nucleotide sequence ID" value="NZ_AQRA01000006.1"/>
</dbReference>
<dbReference type="Pfam" id="PF01965">
    <property type="entry name" value="DJ-1_PfpI"/>
    <property type="match status" value="1"/>
</dbReference>
<dbReference type="eggNOG" id="COG4977">
    <property type="taxonomic scope" value="Bacteria"/>
</dbReference>
<dbReference type="OrthoDB" id="9803764at2"/>
<keyword evidence="2" id="KW-0804">Transcription</keyword>
<dbReference type="STRING" id="1317122.ATO12_20370"/>
<evidence type="ECO:0000313" key="5">
    <source>
        <dbReference type="Proteomes" id="UP000023541"/>
    </source>
</evidence>
<dbReference type="Pfam" id="PF12833">
    <property type="entry name" value="HTH_18"/>
    <property type="match status" value="1"/>
</dbReference>
<organism evidence="4 5">
    <name type="scientific">Aquimarina atlantica</name>
    <dbReference type="NCBI Taxonomy" id="1317122"/>
    <lineage>
        <taxon>Bacteria</taxon>
        <taxon>Pseudomonadati</taxon>
        <taxon>Bacteroidota</taxon>
        <taxon>Flavobacteriia</taxon>
        <taxon>Flavobacteriales</taxon>
        <taxon>Flavobacteriaceae</taxon>
        <taxon>Aquimarina</taxon>
    </lineage>
</organism>
<keyword evidence="5" id="KW-1185">Reference proteome</keyword>
<dbReference type="InterPro" id="IPR018060">
    <property type="entry name" value="HTH_AraC"/>
</dbReference>
<keyword evidence="1" id="KW-0805">Transcription regulation</keyword>
<dbReference type="PANTHER" id="PTHR43130">
    <property type="entry name" value="ARAC-FAMILY TRANSCRIPTIONAL REGULATOR"/>
    <property type="match status" value="1"/>
</dbReference>
<gene>
    <name evidence="4" type="ORF">ATO12_20370</name>
</gene>
<feature type="domain" description="HTH araC/xylS-type" evidence="3">
    <location>
        <begin position="222"/>
        <end position="308"/>
    </location>
</feature>
<sequence length="314" mass="36303">MPRKILFITPPGVHLLDISGPAHIFYEAKEYDADIDLFFVSINKENRTSSSAGLNFYDLLPFNQFELTNEDFIFIPGIYFPSLLDTNFIDDCKPFFEWLNVQNKKGVNICSICNATFLLAESGILYNKSCTTHWKRIAKFKERYPKIEIKDNRLFVIDGNIFTSAGITSGIDLALYILEQKFGTSLAVDVAKEAVIYFRRSESDPQLSIYLQYRNHLNERIHKVQEFLIENIGNQFTHLDIAESVHMSVRNLTRLFKKTTGITIHQYTEKLRLEKALNLLAEKNKVEMVASECGFKSVSQLHSVLRKYKKNYLK</sequence>
<dbReference type="PANTHER" id="PTHR43130:SF3">
    <property type="entry name" value="HTH-TYPE TRANSCRIPTIONAL REGULATOR RV1931C"/>
    <property type="match status" value="1"/>
</dbReference>
<evidence type="ECO:0000256" key="2">
    <source>
        <dbReference type="ARBA" id="ARBA00023163"/>
    </source>
</evidence>
<name>A0A023BU66_9FLAO</name>
<dbReference type="EMBL" id="AQRA01000006">
    <property type="protein sequence ID" value="EZH73358.1"/>
    <property type="molecule type" value="Genomic_DNA"/>
</dbReference>
<dbReference type="AlphaFoldDB" id="A0A023BU66"/>
<dbReference type="InterPro" id="IPR052158">
    <property type="entry name" value="INH-QAR"/>
</dbReference>
<proteinExistence type="predicted"/>
<dbReference type="InterPro" id="IPR029062">
    <property type="entry name" value="Class_I_gatase-like"/>
</dbReference>
<dbReference type="GO" id="GO:0003700">
    <property type="term" value="F:DNA-binding transcription factor activity"/>
    <property type="evidence" value="ECO:0007669"/>
    <property type="project" value="InterPro"/>
</dbReference>
<evidence type="ECO:0000259" key="3">
    <source>
        <dbReference type="PROSITE" id="PS01124"/>
    </source>
</evidence>
<dbReference type="SUPFAM" id="SSF46689">
    <property type="entry name" value="Homeodomain-like"/>
    <property type="match status" value="1"/>
</dbReference>
<dbReference type="GO" id="GO:0043565">
    <property type="term" value="F:sequence-specific DNA binding"/>
    <property type="evidence" value="ECO:0007669"/>
    <property type="project" value="InterPro"/>
</dbReference>
<dbReference type="Proteomes" id="UP000023541">
    <property type="component" value="Unassembled WGS sequence"/>
</dbReference>
<evidence type="ECO:0000256" key="1">
    <source>
        <dbReference type="ARBA" id="ARBA00023015"/>
    </source>
</evidence>
<reference evidence="4 5" key="1">
    <citation type="submission" date="2014-04" db="EMBL/GenBank/DDBJ databases">
        <title>Aquimarina sp. 22II-S11-z7 Genome Sequencing.</title>
        <authorList>
            <person name="Lai Q."/>
        </authorList>
    </citation>
    <scope>NUCLEOTIDE SEQUENCE [LARGE SCALE GENOMIC DNA]</scope>
    <source>
        <strain evidence="4 5">22II-S11-z7</strain>
    </source>
</reference>
<evidence type="ECO:0000313" key="4">
    <source>
        <dbReference type="EMBL" id="EZH73358.1"/>
    </source>
</evidence>
<dbReference type="PROSITE" id="PS01124">
    <property type="entry name" value="HTH_ARAC_FAMILY_2"/>
    <property type="match status" value="1"/>
</dbReference>
<comment type="caution">
    <text evidence="4">The sequence shown here is derived from an EMBL/GenBank/DDBJ whole genome shotgun (WGS) entry which is preliminary data.</text>
</comment>
<dbReference type="SUPFAM" id="SSF52317">
    <property type="entry name" value="Class I glutamine amidotransferase-like"/>
    <property type="match status" value="1"/>
</dbReference>